<dbReference type="PANTHER" id="PTHR31637:SF0">
    <property type="entry name" value="2,3-BISPHOSPHOGLYCERATE-INDEPENDENT PHOSPHOGLYCERATE MUTASE"/>
    <property type="match status" value="1"/>
</dbReference>
<feature type="binding site" evidence="8">
    <location>
        <position position="462"/>
    </location>
    <ligand>
        <name>Mn(2+)</name>
        <dbReference type="ChEBI" id="CHEBI:29035"/>
        <label>1</label>
    </ligand>
</feature>
<name>A0ABV0EHM4_9BURK</name>
<proteinExistence type="inferred from homology"/>
<feature type="binding site" evidence="8">
    <location>
        <position position="123"/>
    </location>
    <ligand>
        <name>substrate</name>
    </ligand>
</feature>
<dbReference type="InterPro" id="IPR036646">
    <property type="entry name" value="PGAM_B_sf"/>
</dbReference>
<dbReference type="InterPro" id="IPR005995">
    <property type="entry name" value="Pgm_bpd_ind"/>
</dbReference>
<keyword evidence="13" id="KW-1185">Reference proteome</keyword>
<evidence type="ECO:0000256" key="1">
    <source>
        <dbReference type="ARBA" id="ARBA00000370"/>
    </source>
</evidence>
<dbReference type="InterPro" id="IPR011258">
    <property type="entry name" value="BPG-indep_PGM_N"/>
</dbReference>
<evidence type="ECO:0000256" key="2">
    <source>
        <dbReference type="ARBA" id="ARBA00004798"/>
    </source>
</evidence>
<dbReference type="RefSeq" id="WP_347308009.1">
    <property type="nucleotide sequence ID" value="NZ_JBAJEX010000004.1"/>
</dbReference>
<organism evidence="12 13">
    <name type="scientific">Thiobacter aerophilum</name>
    <dbReference type="NCBI Taxonomy" id="3121275"/>
    <lineage>
        <taxon>Bacteria</taxon>
        <taxon>Pseudomonadati</taxon>
        <taxon>Pseudomonadota</taxon>
        <taxon>Betaproteobacteria</taxon>
        <taxon>Burkholderiales</taxon>
        <taxon>Thiobacteraceae</taxon>
        <taxon>Thiobacter</taxon>
    </lineage>
</organism>
<feature type="binding site" evidence="8">
    <location>
        <position position="444"/>
    </location>
    <ligand>
        <name>Mn(2+)</name>
        <dbReference type="ChEBI" id="CHEBI:29035"/>
        <label>2</label>
    </ligand>
</feature>
<evidence type="ECO:0000256" key="4">
    <source>
        <dbReference type="ARBA" id="ARBA00022723"/>
    </source>
</evidence>
<accession>A0ABV0EHM4</accession>
<comment type="cofactor">
    <cofactor evidence="8">
        <name>Mn(2+)</name>
        <dbReference type="ChEBI" id="CHEBI:29035"/>
    </cofactor>
    <text evidence="8">Binds 2 manganese ions per subunit.</text>
</comment>
<feature type="binding site" evidence="8">
    <location>
        <position position="191"/>
    </location>
    <ligand>
        <name>substrate</name>
    </ligand>
</feature>
<comment type="catalytic activity">
    <reaction evidence="1 8">
        <text>(2R)-2-phosphoglycerate = (2R)-3-phosphoglycerate</text>
        <dbReference type="Rhea" id="RHEA:15901"/>
        <dbReference type="ChEBI" id="CHEBI:58272"/>
        <dbReference type="ChEBI" id="CHEBI:58289"/>
        <dbReference type="EC" id="5.4.2.12"/>
    </reaction>
</comment>
<dbReference type="InterPro" id="IPR017850">
    <property type="entry name" value="Alkaline_phosphatase_core_sf"/>
</dbReference>
<dbReference type="Proteomes" id="UP001482231">
    <property type="component" value="Unassembled WGS sequence"/>
</dbReference>
<feature type="binding site" evidence="8">
    <location>
        <position position="406"/>
    </location>
    <ligand>
        <name>Mn(2+)</name>
        <dbReference type="ChEBI" id="CHEBI:29035"/>
        <label>1</label>
    </ligand>
</feature>
<dbReference type="PIRSF" id="PIRSF001492">
    <property type="entry name" value="IPGAM"/>
    <property type="match status" value="1"/>
</dbReference>
<dbReference type="GO" id="GO:0004619">
    <property type="term" value="F:phosphoglycerate mutase activity"/>
    <property type="evidence" value="ECO:0007669"/>
    <property type="project" value="UniProtKB-EC"/>
</dbReference>
<feature type="binding site" evidence="8">
    <location>
        <begin position="261"/>
        <end position="264"/>
    </location>
    <ligand>
        <name>substrate</name>
    </ligand>
</feature>
<keyword evidence="7 8" id="KW-0413">Isomerase</keyword>
<dbReference type="CDD" id="cd16010">
    <property type="entry name" value="iPGM"/>
    <property type="match status" value="1"/>
</dbReference>
<dbReference type="EC" id="5.4.2.12" evidence="8 9"/>
<reference evidence="12 13" key="1">
    <citation type="submission" date="2024-02" db="EMBL/GenBank/DDBJ databases">
        <title>New thermophilic sulfur-oxidizing bacteria from a hot springs of the Uzon caldera (Kamchatka, Russia).</title>
        <authorList>
            <person name="Dukat A.M."/>
            <person name="Elcheninov A.G."/>
            <person name="Frolov E.N."/>
        </authorList>
    </citation>
    <scope>NUCLEOTIDE SEQUENCE [LARGE SCALE GENOMIC DNA]</scope>
    <source>
        <strain evidence="12 13">AK1</strain>
    </source>
</reference>
<dbReference type="HAMAP" id="MF_01038">
    <property type="entry name" value="GpmI"/>
    <property type="match status" value="1"/>
</dbReference>
<feature type="active site" description="Phosphoserine intermediate" evidence="8">
    <location>
        <position position="62"/>
    </location>
</feature>
<evidence type="ECO:0000256" key="5">
    <source>
        <dbReference type="ARBA" id="ARBA00023152"/>
    </source>
</evidence>
<keyword evidence="5 8" id="KW-0324">Glycolysis</keyword>
<feature type="binding site" evidence="8">
    <location>
        <position position="402"/>
    </location>
    <ligand>
        <name>Mn(2+)</name>
        <dbReference type="ChEBI" id="CHEBI:29035"/>
        <label>1</label>
    </ligand>
</feature>
<comment type="caution">
    <text evidence="12">The sequence shown here is derived from an EMBL/GenBank/DDBJ whole genome shotgun (WGS) entry which is preliminary data.</text>
</comment>
<dbReference type="InterPro" id="IPR006124">
    <property type="entry name" value="Metalloenzyme"/>
</dbReference>
<dbReference type="Gene3D" id="3.40.1450.10">
    <property type="entry name" value="BPG-independent phosphoglycerate mutase, domain B"/>
    <property type="match status" value="1"/>
</dbReference>
<dbReference type="SUPFAM" id="SSF64158">
    <property type="entry name" value="2,3-Bisphosphoglycerate-independent phosphoglycerate mutase, substrate-binding domain"/>
    <property type="match status" value="1"/>
</dbReference>
<comment type="similarity">
    <text evidence="3 8">Belongs to the BPG-independent phosphoglycerate mutase family.</text>
</comment>
<sequence>MNVTPVLLVILDGFGCRANGADNAIFQAKKPNWERFWLNHPHTLIHASEAQVGLPAGQMGNSEVGHLNLGAGRVVYQEFTRINRAIDSGHFFDNPALVNAAETAKRGNHALHILGLLSEGGVHSHERHIHAMLELAARRGLSKVYLHVFTDGRDTPPKSAGPSIMKLEQKIRELKTGRIASLIGRYYPMDRDRRWQRVKAAYDLLTQGKAEYVATSALEGLQMAYDRGETDEFVKATAILPEGEQPVRMEDGDVVVFMNFRSDRARQLTRTFVEDDFDGFEREYRPQLAAIVTLTGYSDDFDVPVAFPPEQLRNGFGEYIASLGLKQLRIAETEKYAHVTFFFNGGEEKVYPGEDRILVPSPDVPTYDLKPEMSAPEVTDRLVAAIASGKYDAIICNYANADMVGHTGNLGAAIKAIETIDTCLGRVVQAQLARGGEVLITADHGNAERMLDETTRQAHTAHTMSLVPLIYIGHRQARLADTGALEDVAPTLLRMMGLPQPSEMTGHPLVEFVEA</sequence>
<feature type="domain" description="BPG-independent PGAM N-terminal" evidence="11">
    <location>
        <begin position="82"/>
        <end position="298"/>
    </location>
</feature>
<dbReference type="NCBIfam" id="TIGR01307">
    <property type="entry name" value="pgm_bpd_ind"/>
    <property type="match status" value="1"/>
</dbReference>
<evidence type="ECO:0000313" key="12">
    <source>
        <dbReference type="EMBL" id="MEO1766899.1"/>
    </source>
</evidence>
<comment type="subunit">
    <text evidence="8">Monomer.</text>
</comment>
<dbReference type="PANTHER" id="PTHR31637">
    <property type="entry name" value="2,3-BISPHOSPHOGLYCERATE-INDEPENDENT PHOSPHOGLYCERATE MUTASE"/>
    <property type="match status" value="1"/>
</dbReference>
<evidence type="ECO:0000256" key="9">
    <source>
        <dbReference type="NCBIfam" id="TIGR01307"/>
    </source>
</evidence>
<protein>
    <recommendedName>
        <fullName evidence="8 9">2,3-bisphosphoglycerate-independent phosphoglycerate mutase</fullName>
        <shortName evidence="8">BPG-independent PGAM</shortName>
        <shortName evidence="8">Phosphoglyceromutase</shortName>
        <shortName evidence="8">iPGM</shortName>
        <ecNumber evidence="8 9">5.4.2.12</ecNumber>
    </recommendedName>
</protein>
<dbReference type="EMBL" id="JBAJEX010000004">
    <property type="protein sequence ID" value="MEO1766899.1"/>
    <property type="molecule type" value="Genomic_DNA"/>
</dbReference>
<feature type="domain" description="Metalloenzyme" evidence="10">
    <location>
        <begin position="5"/>
        <end position="499"/>
    </location>
</feature>
<dbReference type="Gene3D" id="3.40.720.10">
    <property type="entry name" value="Alkaline Phosphatase, subunit A"/>
    <property type="match status" value="1"/>
</dbReference>
<feature type="binding site" evidence="8">
    <location>
        <position position="12"/>
    </location>
    <ligand>
        <name>Mn(2+)</name>
        <dbReference type="ChEBI" id="CHEBI:29035"/>
        <label>2</label>
    </ligand>
</feature>
<feature type="binding site" evidence="8">
    <location>
        <begin position="153"/>
        <end position="154"/>
    </location>
    <ligand>
        <name>substrate</name>
    </ligand>
</feature>
<comment type="pathway">
    <text evidence="2 8">Carbohydrate degradation; glycolysis; pyruvate from D-glyceraldehyde 3-phosphate: step 3/5.</text>
</comment>
<evidence type="ECO:0000259" key="11">
    <source>
        <dbReference type="Pfam" id="PF06415"/>
    </source>
</evidence>
<gene>
    <name evidence="8 12" type="primary">gpmI</name>
    <name evidence="12" type="ORF">V6E02_06710</name>
</gene>
<evidence type="ECO:0000256" key="7">
    <source>
        <dbReference type="ARBA" id="ARBA00023235"/>
    </source>
</evidence>
<evidence type="ECO:0000313" key="13">
    <source>
        <dbReference type="Proteomes" id="UP001482231"/>
    </source>
</evidence>
<evidence type="ECO:0000256" key="6">
    <source>
        <dbReference type="ARBA" id="ARBA00023211"/>
    </source>
</evidence>
<keyword evidence="6 8" id="KW-0464">Manganese</keyword>
<feature type="binding site" evidence="8">
    <location>
        <position position="443"/>
    </location>
    <ligand>
        <name>Mn(2+)</name>
        <dbReference type="ChEBI" id="CHEBI:29035"/>
        <label>2</label>
    </ligand>
</feature>
<dbReference type="Pfam" id="PF06415">
    <property type="entry name" value="iPGM_N"/>
    <property type="match status" value="1"/>
</dbReference>
<evidence type="ECO:0000256" key="3">
    <source>
        <dbReference type="ARBA" id="ARBA00008819"/>
    </source>
</evidence>
<feature type="binding site" evidence="8">
    <location>
        <position position="185"/>
    </location>
    <ligand>
        <name>substrate</name>
    </ligand>
</feature>
<comment type="function">
    <text evidence="8">Catalyzes the interconversion of 2-phosphoglycerate and 3-phosphoglycerate.</text>
</comment>
<dbReference type="SUPFAM" id="SSF53649">
    <property type="entry name" value="Alkaline phosphatase-like"/>
    <property type="match status" value="1"/>
</dbReference>
<feature type="binding site" evidence="8">
    <location>
        <position position="335"/>
    </location>
    <ligand>
        <name>substrate</name>
    </ligand>
</feature>
<feature type="binding site" evidence="8">
    <location>
        <position position="62"/>
    </location>
    <ligand>
        <name>Mn(2+)</name>
        <dbReference type="ChEBI" id="CHEBI:29035"/>
        <label>2</label>
    </ligand>
</feature>
<dbReference type="Pfam" id="PF01676">
    <property type="entry name" value="Metalloenzyme"/>
    <property type="match status" value="1"/>
</dbReference>
<evidence type="ECO:0000259" key="10">
    <source>
        <dbReference type="Pfam" id="PF01676"/>
    </source>
</evidence>
<keyword evidence="4 8" id="KW-0479">Metal-binding</keyword>
<evidence type="ECO:0000256" key="8">
    <source>
        <dbReference type="HAMAP-Rule" id="MF_01038"/>
    </source>
</evidence>